<proteinExistence type="predicted"/>
<dbReference type="RefSeq" id="WP_062062910.1">
    <property type="nucleotide sequence ID" value="NZ_CP013264.1"/>
</dbReference>
<evidence type="ECO:0000313" key="1">
    <source>
        <dbReference type="EMBL" id="ALR19783.1"/>
    </source>
</evidence>
<name>A0A0S3EWM3_9SPHN</name>
<sequence length="284" mass="31713">MAAHDDSATVASPAGVPRTIRTDTIGKHILRLVAVGKTFAGLLITAGKQKARIDGEDPDAVWRELKALVGKSSDAYFGFEGALTRFRSFFPDGFQSAHFEKSERDYKLEAKRRLDEQAPLDEAMSGTGYGEVVLAVFRATNLLSPYEKTRLQPLLRGPDADIFVQAAARFATGDVVQALAMMTPALARHDCAKWTVVTYLPFLWRPENHMFLKPVVTGDFAERVGHPFSHDYRPALDPAVYSSLLDLTETTRENTRVLNPRDNIDLQSFVWVVGEYREEWGHAE</sequence>
<reference evidence="1 2" key="1">
    <citation type="submission" date="2015-11" db="EMBL/GenBank/DDBJ databases">
        <title>A Two-component Flavoprotein Monooxygenase System MeaXY Responsible for para-Hydroxylation of 2-Methyl-6-ethylaniline and 2,6-Diethylaniline in Sphingobium baderi DE-13.</title>
        <authorList>
            <person name="Cheng M."/>
            <person name="Meng Q."/>
            <person name="Yang Y."/>
            <person name="Chu C."/>
            <person name="Yan X."/>
            <person name="He J."/>
            <person name="Li S."/>
        </authorList>
    </citation>
    <scope>NUCLEOTIDE SEQUENCE [LARGE SCALE GENOMIC DNA]</scope>
    <source>
        <strain evidence="1 2">DE-13</strain>
    </source>
</reference>
<dbReference type="EMBL" id="CP013264">
    <property type="protein sequence ID" value="ALR19783.1"/>
    <property type="molecule type" value="Genomic_DNA"/>
</dbReference>
<dbReference type="AlphaFoldDB" id="A0A0S3EWM3"/>
<dbReference type="KEGG" id="sbd:ATN00_05120"/>
<evidence type="ECO:0000313" key="2">
    <source>
        <dbReference type="Proteomes" id="UP000056968"/>
    </source>
</evidence>
<dbReference type="STRING" id="1332080.ATN00_05120"/>
<dbReference type="Proteomes" id="UP000056968">
    <property type="component" value="Chromosome"/>
</dbReference>
<accession>A0A0S3EWM3</accession>
<organism evidence="1 2">
    <name type="scientific">Sphingobium baderi</name>
    <dbReference type="NCBI Taxonomy" id="1332080"/>
    <lineage>
        <taxon>Bacteria</taxon>
        <taxon>Pseudomonadati</taxon>
        <taxon>Pseudomonadota</taxon>
        <taxon>Alphaproteobacteria</taxon>
        <taxon>Sphingomonadales</taxon>
        <taxon>Sphingomonadaceae</taxon>
        <taxon>Sphingobium</taxon>
    </lineage>
</organism>
<dbReference type="OrthoDB" id="9781481at2"/>
<protein>
    <submittedName>
        <fullName evidence="1">Uncharacterized protein</fullName>
    </submittedName>
</protein>
<gene>
    <name evidence="1" type="ORF">ATN00_05120</name>
</gene>
<keyword evidence="2" id="KW-1185">Reference proteome</keyword>